<gene>
    <name evidence="2" type="ORF">DVT68_18235</name>
</gene>
<proteinExistence type="predicted"/>
<feature type="chain" id="PRO_5016663990" description="Lipoprotein" evidence="1">
    <location>
        <begin position="24"/>
        <end position="189"/>
    </location>
</feature>
<evidence type="ECO:0000313" key="3">
    <source>
        <dbReference type="Proteomes" id="UP000254711"/>
    </source>
</evidence>
<organism evidence="2 3">
    <name type="scientific">Dyella solisilvae</name>
    <dbReference type="NCBI Taxonomy" id="1920168"/>
    <lineage>
        <taxon>Bacteria</taxon>
        <taxon>Pseudomonadati</taxon>
        <taxon>Pseudomonadota</taxon>
        <taxon>Gammaproteobacteria</taxon>
        <taxon>Lysobacterales</taxon>
        <taxon>Rhodanobacteraceae</taxon>
        <taxon>Dyella</taxon>
    </lineage>
</organism>
<reference evidence="2 3" key="1">
    <citation type="submission" date="2018-07" db="EMBL/GenBank/DDBJ databases">
        <title>Dyella solisilvae sp. nov., isolated from the pine and broad-leaved mixed forest soil.</title>
        <authorList>
            <person name="Gao Z."/>
            <person name="Qiu L."/>
        </authorList>
    </citation>
    <scope>NUCLEOTIDE SEQUENCE [LARGE SCALE GENOMIC DNA]</scope>
    <source>
        <strain evidence="2 3">DHG54</strain>
    </source>
</reference>
<dbReference type="EMBL" id="QQSY01000007">
    <property type="protein sequence ID" value="RDI97032.1"/>
    <property type="molecule type" value="Genomic_DNA"/>
</dbReference>
<evidence type="ECO:0008006" key="4">
    <source>
        <dbReference type="Google" id="ProtNLM"/>
    </source>
</evidence>
<dbReference type="Proteomes" id="UP000254711">
    <property type="component" value="Unassembled WGS sequence"/>
</dbReference>
<name>A0A370K315_9GAMM</name>
<dbReference type="AlphaFoldDB" id="A0A370K315"/>
<dbReference type="RefSeq" id="WP_114826646.1">
    <property type="nucleotide sequence ID" value="NZ_QQSY01000007.1"/>
</dbReference>
<evidence type="ECO:0000313" key="2">
    <source>
        <dbReference type="EMBL" id="RDI97032.1"/>
    </source>
</evidence>
<comment type="caution">
    <text evidence="2">The sequence shown here is derived from an EMBL/GenBank/DDBJ whole genome shotgun (WGS) entry which is preliminary data.</text>
</comment>
<keyword evidence="3" id="KW-1185">Reference proteome</keyword>
<protein>
    <recommendedName>
        <fullName evidence="4">Lipoprotein</fullName>
    </recommendedName>
</protein>
<evidence type="ECO:0000256" key="1">
    <source>
        <dbReference type="SAM" id="SignalP"/>
    </source>
</evidence>
<sequence length="189" mass="20993">MKGKQLWTFAAAIALLTACQVKSAPTSATPVTTEPTHTLVPDIKGLTLGMSPAALKSVQKNVECWEDESDSQYVTYQCRDLVFSYGSGKAQLHVTFKDDKAVLVRVYNLFGMTAEPIIYVLEKKLGPQLSAEEKNELRLASRDPAWRGKDWLFTMSRDGIDNLPSFNLATLQYVTESLERTEAKIASDI</sequence>
<accession>A0A370K315</accession>
<dbReference type="PROSITE" id="PS51257">
    <property type="entry name" value="PROKAR_LIPOPROTEIN"/>
    <property type="match status" value="1"/>
</dbReference>
<keyword evidence="1" id="KW-0732">Signal</keyword>
<feature type="signal peptide" evidence="1">
    <location>
        <begin position="1"/>
        <end position="23"/>
    </location>
</feature>